<sequence length="964" mass="110823">MLEEVLSHLLDFYSKFILRNEYAITYLDNNYYSLTILVSGLWVGWSLGVTLPCMMIHMYWYFKTTTNASHSPTLSTTTTTTTGHSIVTTTEPRSAPTTTFNTTTTTTTSERSVTSSSHGGHGSSTTNTLSPYMIHCDHSSTTRRPQGRSEQLDIEHPFALHDQEYREVEMSFIQEQEQHRVVVSDCRNPSSHSDDEQTVMSCCSSSSVSRTRRQYHHRSCFHVFTYISFLVSCLLMAIVFLLSSTFSKIHFMWSSLFMTSVLSIWVMGVFVLDFKRLVVEMLCCGCCCRRQQKKCCSSTISALVTTIEEGQEEGHEEDPIEELIEDHPMQHEKLLKVTHDPSLHERDIDHHQISALLTPQVIPSSKFKSHLSSMLNFCLKKHSNNFILPQKFCKPYIANKPFLFTTLVLCMVVSLIFLFCTLLSYSLYHICIATDPIEISTLFSRTVLSNRTCPLDDICFTYLTAPERMNSQMIVNFQISLSSSNHFLRSFVEFNKFDPKDPSLVNSNQFWSQQEPQFKKAHCFRMENIFEEIRYQCMAELTALDSDSSYIVRAIFEDTSIPSQRHTGTILKFRTTPSEENSKKNIAFLNGGDLSWREPTMALAKFVQSMGDSKQDAPWHSSQNFDLTNDRSDLAPYFAIVGGDVSYDNGCAACYRRWDDWFQKWTCYMTTTISYPTGGDTKKQQPRTNNQGMATSWTSHTYTLPILTAVGNHEAGNFMRSRSDNAYYIRYFPMSISKNGEMIRNDGMMEDPQFTRPLQHVHFLSRHTMIVVLDSWVHESPQEQVHYLLDLFEHQVRNEQYVKNRIVVIHHPMYSSETIKTIISKEMIHSWECLFLKYNVTAVFENHVHAYKQTYPIKEGQVTTTKSDSNLKGSFTYQKQPHEHEQHGIVYIGDGSWGVTNWDPSLDFDNPIFRQVGYVSHVFHVNTRELESGEALLELSALGYNSTSETIYQVEGSRLRILTG</sequence>
<feature type="transmembrane region" description="Helical" evidence="3">
    <location>
        <begin position="42"/>
        <end position="62"/>
    </location>
</feature>
<dbReference type="InterPro" id="IPR039331">
    <property type="entry name" value="PAPs-like"/>
</dbReference>
<dbReference type="GeneID" id="68108041"/>
<dbReference type="EMBL" id="VFQX01000002">
    <property type="protein sequence ID" value="KAF0984924.1"/>
    <property type="molecule type" value="Genomic_DNA"/>
</dbReference>
<dbReference type="PANTHER" id="PTHR22953:SF153">
    <property type="entry name" value="PURPLE ACID PHOSPHATASE"/>
    <property type="match status" value="1"/>
</dbReference>
<dbReference type="SUPFAM" id="SSF56300">
    <property type="entry name" value="Metallo-dependent phosphatases"/>
    <property type="match status" value="1"/>
</dbReference>
<dbReference type="VEuPathDB" id="AmoebaDB:NfTy_032140"/>
<dbReference type="AlphaFoldDB" id="A0A6A5CEB0"/>
<evidence type="ECO:0000313" key="4">
    <source>
        <dbReference type="EMBL" id="KAF0984924.1"/>
    </source>
</evidence>
<gene>
    <name evidence="4" type="ORF">FDP41_000823</name>
</gene>
<dbReference type="VEuPathDB" id="AmoebaDB:FDP41_000823"/>
<comment type="caution">
    <text evidence="4">The sequence shown here is derived from an EMBL/GenBank/DDBJ whole genome shotgun (WGS) entry which is preliminary data.</text>
</comment>
<feature type="compositionally biased region" description="Low complexity" evidence="2">
    <location>
        <begin position="71"/>
        <end position="126"/>
    </location>
</feature>
<dbReference type="OrthoDB" id="19406at2759"/>
<feature type="transmembrane region" description="Helical" evidence="3">
    <location>
        <begin position="220"/>
        <end position="243"/>
    </location>
</feature>
<evidence type="ECO:0008006" key="6">
    <source>
        <dbReference type="Google" id="ProtNLM"/>
    </source>
</evidence>
<protein>
    <recommendedName>
        <fullName evidence="6">Calcineurin-like phosphoesterase domain-containing protein</fullName>
    </recommendedName>
</protein>
<dbReference type="Proteomes" id="UP000444721">
    <property type="component" value="Unassembled WGS sequence"/>
</dbReference>
<dbReference type="Gene3D" id="3.60.21.10">
    <property type="match status" value="1"/>
</dbReference>
<keyword evidence="3" id="KW-0472">Membrane</keyword>
<feature type="transmembrane region" description="Helical" evidence="3">
    <location>
        <begin position="249"/>
        <end position="272"/>
    </location>
</feature>
<dbReference type="VEuPathDB" id="AmoebaDB:NF0102960"/>
<keyword evidence="3" id="KW-0812">Transmembrane</keyword>
<reference evidence="4 5" key="1">
    <citation type="journal article" date="2019" name="Sci. Rep.">
        <title>Nanopore sequencing improves the draft genome of the human pathogenic amoeba Naegleria fowleri.</title>
        <authorList>
            <person name="Liechti N."/>
            <person name="Schurch N."/>
            <person name="Bruggmann R."/>
            <person name="Wittwer M."/>
        </authorList>
    </citation>
    <scope>NUCLEOTIDE SEQUENCE [LARGE SCALE GENOMIC DNA]</scope>
    <source>
        <strain evidence="4 5">ATCC 30894</strain>
    </source>
</reference>
<organism evidence="4 5">
    <name type="scientific">Naegleria fowleri</name>
    <name type="common">Brain eating amoeba</name>
    <dbReference type="NCBI Taxonomy" id="5763"/>
    <lineage>
        <taxon>Eukaryota</taxon>
        <taxon>Discoba</taxon>
        <taxon>Heterolobosea</taxon>
        <taxon>Tetramitia</taxon>
        <taxon>Eutetramitia</taxon>
        <taxon>Vahlkampfiidae</taxon>
        <taxon>Naegleria</taxon>
    </lineage>
</organism>
<evidence type="ECO:0000256" key="2">
    <source>
        <dbReference type="SAM" id="MobiDB-lite"/>
    </source>
</evidence>
<dbReference type="GO" id="GO:0003993">
    <property type="term" value="F:acid phosphatase activity"/>
    <property type="evidence" value="ECO:0007669"/>
    <property type="project" value="InterPro"/>
</dbReference>
<dbReference type="PANTHER" id="PTHR22953">
    <property type="entry name" value="ACID PHOSPHATASE RELATED"/>
    <property type="match status" value="1"/>
</dbReference>
<accession>A0A6A5CEB0</accession>
<proteinExistence type="predicted"/>
<keyword evidence="1" id="KW-0732">Signal</keyword>
<dbReference type="RefSeq" id="XP_044569637.1">
    <property type="nucleotide sequence ID" value="XM_044712061.1"/>
</dbReference>
<name>A0A6A5CEB0_NAEFO</name>
<evidence type="ECO:0000313" key="5">
    <source>
        <dbReference type="Proteomes" id="UP000444721"/>
    </source>
</evidence>
<keyword evidence="3" id="KW-1133">Transmembrane helix</keyword>
<keyword evidence="5" id="KW-1185">Reference proteome</keyword>
<feature type="region of interest" description="Disordered" evidence="2">
    <location>
        <begin position="71"/>
        <end position="151"/>
    </location>
</feature>
<dbReference type="InterPro" id="IPR029052">
    <property type="entry name" value="Metallo-depent_PP-like"/>
</dbReference>
<feature type="transmembrane region" description="Helical" evidence="3">
    <location>
        <begin position="402"/>
        <end position="428"/>
    </location>
</feature>
<evidence type="ECO:0000256" key="1">
    <source>
        <dbReference type="ARBA" id="ARBA00022729"/>
    </source>
</evidence>
<evidence type="ECO:0000256" key="3">
    <source>
        <dbReference type="SAM" id="Phobius"/>
    </source>
</evidence>